<evidence type="ECO:0000313" key="2">
    <source>
        <dbReference type="Proteomes" id="UP001148018"/>
    </source>
</evidence>
<name>A0A9Q0I618_9TELE</name>
<dbReference type="Proteomes" id="UP001148018">
    <property type="component" value="Unassembled WGS sequence"/>
</dbReference>
<reference evidence="1" key="1">
    <citation type="submission" date="2022-07" db="EMBL/GenBank/DDBJ databases">
        <title>Chromosome-level genome of Muraenolepis orangiensis.</title>
        <authorList>
            <person name="Kim J."/>
        </authorList>
    </citation>
    <scope>NUCLEOTIDE SEQUENCE</scope>
    <source>
        <strain evidence="1">KU_S4_2022</strain>
        <tissue evidence="1">Muscle</tissue>
    </source>
</reference>
<evidence type="ECO:0000313" key="1">
    <source>
        <dbReference type="EMBL" id="KAJ3588192.1"/>
    </source>
</evidence>
<dbReference type="EMBL" id="JANIIK010000116">
    <property type="protein sequence ID" value="KAJ3588192.1"/>
    <property type="molecule type" value="Genomic_DNA"/>
</dbReference>
<dbReference type="AlphaFoldDB" id="A0A9Q0I618"/>
<proteinExistence type="predicted"/>
<gene>
    <name evidence="1" type="ORF">NHX12_011786</name>
</gene>
<accession>A0A9Q0I618</accession>
<comment type="caution">
    <text evidence="1">The sequence shown here is derived from an EMBL/GenBank/DDBJ whole genome shotgun (WGS) entry which is preliminary data.</text>
</comment>
<sequence>MACGPWCQYPVQRDIVCRVQQKNHGTRARRTVSRISPSVPWTDGLMRQSPPFPSFLLPQRAQDRWSWSSALPAYARADGLKCERITASSVASVARSVVGLLALLQKPSSQAC</sequence>
<protein>
    <submittedName>
        <fullName evidence="1">Uncharacterized protein</fullName>
    </submittedName>
</protein>
<keyword evidence="2" id="KW-1185">Reference proteome</keyword>
<organism evidence="1 2">
    <name type="scientific">Muraenolepis orangiensis</name>
    <name type="common">Patagonian moray cod</name>
    <dbReference type="NCBI Taxonomy" id="630683"/>
    <lineage>
        <taxon>Eukaryota</taxon>
        <taxon>Metazoa</taxon>
        <taxon>Chordata</taxon>
        <taxon>Craniata</taxon>
        <taxon>Vertebrata</taxon>
        <taxon>Euteleostomi</taxon>
        <taxon>Actinopterygii</taxon>
        <taxon>Neopterygii</taxon>
        <taxon>Teleostei</taxon>
        <taxon>Neoteleostei</taxon>
        <taxon>Acanthomorphata</taxon>
        <taxon>Zeiogadaria</taxon>
        <taxon>Gadariae</taxon>
        <taxon>Gadiformes</taxon>
        <taxon>Muraenolepidoidei</taxon>
        <taxon>Muraenolepididae</taxon>
        <taxon>Muraenolepis</taxon>
    </lineage>
</organism>